<dbReference type="Proteomes" id="UP001617427">
    <property type="component" value="Unassembled WGS sequence"/>
</dbReference>
<dbReference type="EMBL" id="JBIUZV010000002">
    <property type="protein sequence ID" value="MFJ3045147.1"/>
    <property type="molecule type" value="Genomic_DNA"/>
</dbReference>
<sequence length="148" mass="16473">MRTGLPGVNFLDACEAFAYKHYAFPLAGRRAGAYILDTYFRMNKGAIVKKSIPMMVGMFAIAAIAGLSAAPAMAGHVSIGVNIGVPGAYYAAPPPVYVQPAPVYVAPPPVYMRPAPVYYVNPAPVYVERDYYRRHHYWHRPPPPYWRR</sequence>
<name>A0ABW8EUL5_9BURK</name>
<feature type="transmembrane region" description="Helical" evidence="1">
    <location>
        <begin position="52"/>
        <end position="74"/>
    </location>
</feature>
<evidence type="ECO:0000256" key="1">
    <source>
        <dbReference type="SAM" id="Phobius"/>
    </source>
</evidence>
<dbReference type="InterPro" id="IPR024446">
    <property type="entry name" value="PXPV"/>
</dbReference>
<reference evidence="2 3" key="1">
    <citation type="submission" date="2024-10" db="EMBL/GenBank/DDBJ databases">
        <title>The Natural Products Discovery Center: Release of the First 8490 Sequenced Strains for Exploring Actinobacteria Biosynthetic Diversity.</title>
        <authorList>
            <person name="Kalkreuter E."/>
            <person name="Kautsar S.A."/>
            <person name="Yang D."/>
            <person name="Bader C.D."/>
            <person name="Teijaro C.N."/>
            <person name="Fluegel L."/>
            <person name="Davis C.M."/>
            <person name="Simpson J.R."/>
            <person name="Lauterbach L."/>
            <person name="Steele A.D."/>
            <person name="Gui C."/>
            <person name="Meng S."/>
            <person name="Li G."/>
            <person name="Viehrig K."/>
            <person name="Ye F."/>
            <person name="Su P."/>
            <person name="Kiefer A.F."/>
            <person name="Nichols A."/>
            <person name="Cepeda A.J."/>
            <person name="Yan W."/>
            <person name="Fan B."/>
            <person name="Jiang Y."/>
            <person name="Adhikari A."/>
            <person name="Zheng C.-J."/>
            <person name="Schuster L."/>
            <person name="Cowan T.M."/>
            <person name="Smanski M.J."/>
            <person name="Chevrette M.G."/>
            <person name="De Carvalho L.P.S."/>
            <person name="Shen B."/>
        </authorList>
    </citation>
    <scope>NUCLEOTIDE SEQUENCE [LARGE SCALE GENOMIC DNA]</scope>
    <source>
        <strain evidence="2 3">NPDC087045</strain>
    </source>
</reference>
<evidence type="ECO:0000313" key="2">
    <source>
        <dbReference type="EMBL" id="MFJ3045147.1"/>
    </source>
</evidence>
<accession>A0ABW8EUL5</accession>
<gene>
    <name evidence="2" type="ORF">ACIPEN_04870</name>
</gene>
<keyword evidence="1" id="KW-0812">Transmembrane</keyword>
<evidence type="ECO:0008006" key="4">
    <source>
        <dbReference type="Google" id="ProtNLM"/>
    </source>
</evidence>
<dbReference type="Pfam" id="PF12778">
    <property type="entry name" value="PXPV"/>
    <property type="match status" value="1"/>
</dbReference>
<comment type="caution">
    <text evidence="2">The sequence shown here is derived from an EMBL/GenBank/DDBJ whole genome shotgun (WGS) entry which is preliminary data.</text>
</comment>
<protein>
    <recommendedName>
        <fullName evidence="4">Transmembrane protein</fullName>
    </recommendedName>
</protein>
<keyword evidence="3" id="KW-1185">Reference proteome</keyword>
<keyword evidence="1" id="KW-0472">Membrane</keyword>
<organism evidence="2 3">
    <name type="scientific">Herbaspirillum chlorophenolicum</name>
    <dbReference type="NCBI Taxonomy" id="211589"/>
    <lineage>
        <taxon>Bacteria</taxon>
        <taxon>Pseudomonadati</taxon>
        <taxon>Pseudomonadota</taxon>
        <taxon>Betaproteobacteria</taxon>
        <taxon>Burkholderiales</taxon>
        <taxon>Oxalobacteraceae</taxon>
        <taxon>Herbaspirillum</taxon>
    </lineage>
</organism>
<keyword evidence="1" id="KW-1133">Transmembrane helix</keyword>
<dbReference type="RefSeq" id="WP_402698565.1">
    <property type="nucleotide sequence ID" value="NZ_JBIUZV010000002.1"/>
</dbReference>
<proteinExistence type="predicted"/>
<evidence type="ECO:0000313" key="3">
    <source>
        <dbReference type="Proteomes" id="UP001617427"/>
    </source>
</evidence>